<name>A0A0C2TSE5_AMAMK</name>
<keyword evidence="2" id="KW-1185">Reference proteome</keyword>
<gene>
    <name evidence="1" type="ORF">M378DRAFT_67612</name>
</gene>
<evidence type="ECO:0000313" key="2">
    <source>
        <dbReference type="Proteomes" id="UP000054549"/>
    </source>
</evidence>
<protein>
    <submittedName>
        <fullName evidence="1">Uncharacterized protein</fullName>
    </submittedName>
</protein>
<dbReference type="AlphaFoldDB" id="A0A0C2TSE5"/>
<dbReference type="Proteomes" id="UP000054549">
    <property type="component" value="Unassembled WGS sequence"/>
</dbReference>
<proteinExistence type="predicted"/>
<organism evidence="1 2">
    <name type="scientific">Amanita muscaria (strain Koide BX008)</name>
    <dbReference type="NCBI Taxonomy" id="946122"/>
    <lineage>
        <taxon>Eukaryota</taxon>
        <taxon>Fungi</taxon>
        <taxon>Dikarya</taxon>
        <taxon>Basidiomycota</taxon>
        <taxon>Agaricomycotina</taxon>
        <taxon>Agaricomycetes</taxon>
        <taxon>Agaricomycetidae</taxon>
        <taxon>Agaricales</taxon>
        <taxon>Pluteineae</taxon>
        <taxon>Amanitaceae</taxon>
        <taxon>Amanita</taxon>
    </lineage>
</organism>
<feature type="non-terminal residue" evidence="1">
    <location>
        <position position="1"/>
    </location>
</feature>
<reference evidence="1 2" key="1">
    <citation type="submission" date="2014-04" db="EMBL/GenBank/DDBJ databases">
        <title>Evolutionary Origins and Diversification of the Mycorrhizal Mutualists.</title>
        <authorList>
            <consortium name="DOE Joint Genome Institute"/>
            <consortium name="Mycorrhizal Genomics Consortium"/>
            <person name="Kohler A."/>
            <person name="Kuo A."/>
            <person name="Nagy L.G."/>
            <person name="Floudas D."/>
            <person name="Copeland A."/>
            <person name="Barry K.W."/>
            <person name="Cichocki N."/>
            <person name="Veneault-Fourrey C."/>
            <person name="LaButti K."/>
            <person name="Lindquist E.A."/>
            <person name="Lipzen A."/>
            <person name="Lundell T."/>
            <person name="Morin E."/>
            <person name="Murat C."/>
            <person name="Riley R."/>
            <person name="Ohm R."/>
            <person name="Sun H."/>
            <person name="Tunlid A."/>
            <person name="Henrissat B."/>
            <person name="Grigoriev I.V."/>
            <person name="Hibbett D.S."/>
            <person name="Martin F."/>
        </authorList>
    </citation>
    <scope>NUCLEOTIDE SEQUENCE [LARGE SCALE GENOMIC DNA]</scope>
    <source>
        <strain evidence="1 2">Koide BX008</strain>
    </source>
</reference>
<dbReference type="EMBL" id="KN818224">
    <property type="protein sequence ID" value="KIL70219.1"/>
    <property type="molecule type" value="Genomic_DNA"/>
</dbReference>
<dbReference type="OrthoDB" id="2748942at2759"/>
<dbReference type="InParanoid" id="A0A0C2TSE5"/>
<evidence type="ECO:0000313" key="1">
    <source>
        <dbReference type="EMBL" id="KIL70219.1"/>
    </source>
</evidence>
<dbReference type="HOGENOM" id="CLU_167729_0_0_1"/>
<accession>A0A0C2TSE5</accession>
<sequence length="55" mass="6406">IKCYSAICKFSPSHPSDCVAPQCARTCWQYRQFPQQYSPHLTRLCPTCEDRLQGR</sequence>